<name>A0A510GIA0_9RICK</name>
<reference evidence="1 2" key="1">
    <citation type="submission" date="2019-04" db="EMBL/GenBank/DDBJ databases">
        <title>Draft genome sequence of Rickettsia asiatica Maytaro1284.</title>
        <authorList>
            <person name="Thu M."/>
            <person name="Qiu Y."/>
            <person name="Nakao R."/>
        </authorList>
    </citation>
    <scope>NUCLEOTIDE SEQUENCE [LARGE SCALE GENOMIC DNA]</scope>
    <source>
        <strain evidence="1 2">Maytaro1284</strain>
    </source>
</reference>
<sequence length="104" mass="11726">MDGSTNLQLVLYESNGSRPEKTNASYLKLDYTDDGRIIKLSLPNPPVLSSKPLYPACIIYHSKLYTLSVNSEHYEHLTRKIYENNGVVEIGHADPAYHIEAIYG</sequence>
<protein>
    <submittedName>
        <fullName evidence="1">Uncharacterized protein</fullName>
    </submittedName>
</protein>
<dbReference type="AlphaFoldDB" id="A0A510GIA0"/>
<organism evidence="1 2">
    <name type="scientific">Rickettsia asiatica</name>
    <dbReference type="NCBI Taxonomy" id="238800"/>
    <lineage>
        <taxon>Bacteria</taxon>
        <taxon>Pseudomonadati</taxon>
        <taxon>Pseudomonadota</taxon>
        <taxon>Alphaproteobacteria</taxon>
        <taxon>Rickettsiales</taxon>
        <taxon>Rickettsiaceae</taxon>
        <taxon>Rickettsieae</taxon>
        <taxon>Rickettsia</taxon>
        <taxon>spotted fever group</taxon>
    </lineage>
</organism>
<dbReference type="EMBL" id="AP019563">
    <property type="protein sequence ID" value="BBJ31021.1"/>
    <property type="molecule type" value="Genomic_DNA"/>
</dbReference>
<dbReference type="Proteomes" id="UP000321183">
    <property type="component" value="Chromosome"/>
</dbReference>
<evidence type="ECO:0000313" key="1">
    <source>
        <dbReference type="EMBL" id="BBJ31021.1"/>
    </source>
</evidence>
<evidence type="ECO:0000313" key="2">
    <source>
        <dbReference type="Proteomes" id="UP000321183"/>
    </source>
</evidence>
<proteinExistence type="predicted"/>
<gene>
    <name evidence="1" type="ORF">RAS_01300</name>
</gene>
<keyword evidence="2" id="KW-1185">Reference proteome</keyword>
<dbReference type="KEGG" id="ras:RAS_01300"/>
<accession>A0A510GIA0</accession>